<dbReference type="GO" id="GO:0000287">
    <property type="term" value="F:magnesium ion binding"/>
    <property type="evidence" value="ECO:0007669"/>
    <property type="project" value="InterPro"/>
</dbReference>
<dbReference type="InterPro" id="IPR034741">
    <property type="entry name" value="Terpene_cyclase-like_1_C"/>
</dbReference>
<evidence type="ECO:0000313" key="8">
    <source>
        <dbReference type="Proteomes" id="UP000824469"/>
    </source>
</evidence>
<dbReference type="GO" id="GO:0010597">
    <property type="term" value="P:green leaf volatile biosynthetic process"/>
    <property type="evidence" value="ECO:0007669"/>
    <property type="project" value="UniProtKB-ARBA"/>
</dbReference>
<dbReference type="InterPro" id="IPR036965">
    <property type="entry name" value="Terpene_synth_N_sf"/>
</dbReference>
<dbReference type="InterPro" id="IPR001906">
    <property type="entry name" value="Terpene_synth_N"/>
</dbReference>
<dbReference type="Pfam" id="PF03936">
    <property type="entry name" value="Terpene_synth_C"/>
    <property type="match status" value="1"/>
</dbReference>
<sequence>ASSYRERVQTLIKEVKDILNTLLENVETSVSHNDLLQLLWVVDIVERVGVDRYFQAEKIAILENVYKYWTEKGSENPIGDLNTTALGFRVLRLNGYDVSPDVFQIFKDANGRFYYPESTHQDAQLRSMLNLYRASELSFQGDQKIMKEAEIFASQYLEKAVKESLKLNKKSQLLVEVEYVLKYPWKCRVPRCEARKSIEIYSLDDSWMMINQEFKMPGIKILELATLDFNILQAQHQKELKFISSWWNASKVKQLDFFKHRHVEYFFWWVSGLFEPDFSISRIEVTKLSILITLFDDIYDTYGTMEELKPFTAALVKWDKNIVRSLPEYMKASFDFAQQTLEEIAIKAEKKHGSRVHKFMQKYWESFILSNLKEAQWIATNHTPSFDEYLNNGVISVAAPIVTLHALILLDTFLPEDLLRQINKIETLVSICCRLLDDSRDYQ</sequence>
<reference evidence="7 8" key="1">
    <citation type="journal article" date="2021" name="Nat. Plants">
        <title>The Taxus genome provides insights into paclitaxel biosynthesis.</title>
        <authorList>
            <person name="Xiong X."/>
            <person name="Gou J."/>
            <person name="Liao Q."/>
            <person name="Li Y."/>
            <person name="Zhou Q."/>
            <person name="Bi G."/>
            <person name="Li C."/>
            <person name="Du R."/>
            <person name="Wang X."/>
            <person name="Sun T."/>
            <person name="Guo L."/>
            <person name="Liang H."/>
            <person name="Lu P."/>
            <person name="Wu Y."/>
            <person name="Zhang Z."/>
            <person name="Ro D.K."/>
            <person name="Shang Y."/>
            <person name="Huang S."/>
            <person name="Yan J."/>
        </authorList>
    </citation>
    <scope>NUCLEOTIDE SEQUENCE [LARGE SCALE GENOMIC DNA]</scope>
    <source>
        <strain evidence="7">Ta-2019</strain>
    </source>
</reference>
<dbReference type="PANTHER" id="PTHR31739:SF25">
    <property type="entry name" value="(E,E)-GERANYLLINALOOL SYNTHASE"/>
    <property type="match status" value="1"/>
</dbReference>
<keyword evidence="3" id="KW-0460">Magnesium</keyword>
<dbReference type="InterPro" id="IPR008930">
    <property type="entry name" value="Terpenoid_cyclase/PrenylTrfase"/>
</dbReference>
<dbReference type="CDD" id="cd00684">
    <property type="entry name" value="Terpene_cyclase_plant_C1"/>
    <property type="match status" value="1"/>
</dbReference>
<dbReference type="SUPFAM" id="SSF48239">
    <property type="entry name" value="Terpenoid cyclases/Protein prenyltransferases"/>
    <property type="match status" value="1"/>
</dbReference>
<dbReference type="SUPFAM" id="SSF48576">
    <property type="entry name" value="Terpenoid synthases"/>
    <property type="match status" value="1"/>
</dbReference>
<evidence type="ECO:0000259" key="5">
    <source>
        <dbReference type="Pfam" id="PF01397"/>
    </source>
</evidence>
<gene>
    <name evidence="7" type="ORF">KI387_021372</name>
</gene>
<dbReference type="Proteomes" id="UP000824469">
    <property type="component" value="Unassembled WGS sequence"/>
</dbReference>
<protein>
    <submittedName>
        <fullName evidence="7">Uncharacterized protein</fullName>
    </submittedName>
</protein>
<keyword evidence="8" id="KW-1185">Reference proteome</keyword>
<evidence type="ECO:0000259" key="6">
    <source>
        <dbReference type="Pfam" id="PF03936"/>
    </source>
</evidence>
<dbReference type="InterPro" id="IPR008949">
    <property type="entry name" value="Isoprenoid_synthase_dom_sf"/>
</dbReference>
<evidence type="ECO:0000313" key="7">
    <source>
        <dbReference type="EMBL" id="KAH9319603.1"/>
    </source>
</evidence>
<dbReference type="Gene3D" id="1.10.600.10">
    <property type="entry name" value="Farnesyl Diphosphate Synthase"/>
    <property type="match status" value="1"/>
</dbReference>
<dbReference type="GO" id="GO:0016102">
    <property type="term" value="P:diterpenoid biosynthetic process"/>
    <property type="evidence" value="ECO:0007669"/>
    <property type="project" value="InterPro"/>
</dbReference>
<evidence type="ECO:0000256" key="2">
    <source>
        <dbReference type="ARBA" id="ARBA00022723"/>
    </source>
</evidence>
<dbReference type="SFLD" id="SFLDG01019">
    <property type="entry name" value="Terpene_Cyclase_Like_1_C_Termi"/>
    <property type="match status" value="1"/>
</dbReference>
<name>A0AA38GCS3_TAXCH</name>
<feature type="domain" description="Terpene synthase metal-binding" evidence="6">
    <location>
        <begin position="253"/>
        <end position="443"/>
    </location>
</feature>
<dbReference type="AlphaFoldDB" id="A0AA38GCS3"/>
<dbReference type="InterPro" id="IPR005630">
    <property type="entry name" value="Terpene_synthase_metal-bd"/>
</dbReference>
<comment type="cofactor">
    <cofactor evidence="1">
        <name>Mg(2+)</name>
        <dbReference type="ChEBI" id="CHEBI:18420"/>
    </cofactor>
</comment>
<feature type="non-terminal residue" evidence="7">
    <location>
        <position position="443"/>
    </location>
</feature>
<proteinExistence type="predicted"/>
<keyword evidence="2" id="KW-0479">Metal-binding</keyword>
<dbReference type="Pfam" id="PF01397">
    <property type="entry name" value="Terpene_synth"/>
    <property type="match status" value="1"/>
</dbReference>
<feature type="non-terminal residue" evidence="7">
    <location>
        <position position="1"/>
    </location>
</feature>
<dbReference type="InterPro" id="IPR050148">
    <property type="entry name" value="Terpene_synthase-like"/>
</dbReference>
<keyword evidence="4" id="KW-0456">Lyase</keyword>
<comment type="caution">
    <text evidence="7">The sequence shown here is derived from an EMBL/GenBank/DDBJ whole genome shotgun (WGS) entry which is preliminary data.</text>
</comment>
<dbReference type="GO" id="GO:0010333">
    <property type="term" value="F:terpene synthase activity"/>
    <property type="evidence" value="ECO:0007669"/>
    <property type="project" value="InterPro"/>
</dbReference>
<dbReference type="PANTHER" id="PTHR31739">
    <property type="entry name" value="ENT-COPALYL DIPHOSPHATE SYNTHASE, CHLOROPLASTIC"/>
    <property type="match status" value="1"/>
</dbReference>
<evidence type="ECO:0000256" key="3">
    <source>
        <dbReference type="ARBA" id="ARBA00022842"/>
    </source>
</evidence>
<organism evidence="7 8">
    <name type="scientific">Taxus chinensis</name>
    <name type="common">Chinese yew</name>
    <name type="synonym">Taxus wallichiana var. chinensis</name>
    <dbReference type="NCBI Taxonomy" id="29808"/>
    <lineage>
        <taxon>Eukaryota</taxon>
        <taxon>Viridiplantae</taxon>
        <taxon>Streptophyta</taxon>
        <taxon>Embryophyta</taxon>
        <taxon>Tracheophyta</taxon>
        <taxon>Spermatophyta</taxon>
        <taxon>Pinopsida</taxon>
        <taxon>Pinidae</taxon>
        <taxon>Conifers II</taxon>
        <taxon>Cupressales</taxon>
        <taxon>Taxaceae</taxon>
        <taxon>Taxus</taxon>
    </lineage>
</organism>
<feature type="domain" description="Terpene synthase N-terminal" evidence="5">
    <location>
        <begin position="3"/>
        <end position="181"/>
    </location>
</feature>
<dbReference type="SFLD" id="SFLDS00005">
    <property type="entry name" value="Isoprenoid_Synthase_Type_I"/>
    <property type="match status" value="1"/>
</dbReference>
<dbReference type="InterPro" id="IPR044814">
    <property type="entry name" value="Terpene_cyclase_plant_C1"/>
</dbReference>
<evidence type="ECO:0000256" key="1">
    <source>
        <dbReference type="ARBA" id="ARBA00001946"/>
    </source>
</evidence>
<dbReference type="Gene3D" id="1.50.10.130">
    <property type="entry name" value="Terpene synthase, N-terminal domain"/>
    <property type="match status" value="1"/>
</dbReference>
<dbReference type="EMBL" id="JAHRHJ020000004">
    <property type="protein sequence ID" value="KAH9319603.1"/>
    <property type="molecule type" value="Genomic_DNA"/>
</dbReference>
<dbReference type="FunFam" id="1.50.10.130:FF:000002">
    <property type="entry name" value="Ent-copalyl diphosphate synthase, chloroplastic"/>
    <property type="match status" value="1"/>
</dbReference>
<evidence type="ECO:0000256" key="4">
    <source>
        <dbReference type="ARBA" id="ARBA00023239"/>
    </source>
</evidence>
<accession>A0AA38GCS3</accession>